<feature type="chain" id="PRO_5047103048" description="SH3 domain-containing protein" evidence="2">
    <location>
        <begin position="47"/>
        <end position="449"/>
    </location>
</feature>
<dbReference type="InterPro" id="IPR006311">
    <property type="entry name" value="TAT_signal"/>
</dbReference>
<name>A0ABU8MU71_9PSEU</name>
<proteinExistence type="predicted"/>
<evidence type="ECO:0000313" key="3">
    <source>
        <dbReference type="EMBL" id="MEJ2870865.1"/>
    </source>
</evidence>
<dbReference type="RefSeq" id="WP_337697432.1">
    <property type="nucleotide sequence ID" value="NZ_JBBEGN010000016.1"/>
</dbReference>
<accession>A0ABU8MU71</accession>
<keyword evidence="4" id="KW-1185">Reference proteome</keyword>
<keyword evidence="2" id="KW-0732">Signal</keyword>
<gene>
    <name evidence="3" type="ORF">WCD74_24090</name>
</gene>
<dbReference type="EMBL" id="JBBEGN010000016">
    <property type="protein sequence ID" value="MEJ2870865.1"/>
    <property type="molecule type" value="Genomic_DNA"/>
</dbReference>
<feature type="compositionally biased region" description="Pro residues" evidence="1">
    <location>
        <begin position="191"/>
        <end position="217"/>
    </location>
</feature>
<reference evidence="3 4" key="1">
    <citation type="submission" date="2024-03" db="EMBL/GenBank/DDBJ databases">
        <title>Actinomycetospora sp. OC33-EN08, a novel actinomycete isolated from wild orchid (Aerides multiflora).</title>
        <authorList>
            <person name="Suriyachadkun C."/>
        </authorList>
    </citation>
    <scope>NUCLEOTIDE SEQUENCE [LARGE SCALE GENOMIC DNA]</scope>
    <source>
        <strain evidence="3 4">OC33-EN08</strain>
    </source>
</reference>
<evidence type="ECO:0000256" key="2">
    <source>
        <dbReference type="SAM" id="SignalP"/>
    </source>
</evidence>
<feature type="signal peptide" evidence="2">
    <location>
        <begin position="1"/>
        <end position="46"/>
    </location>
</feature>
<organism evidence="3 4">
    <name type="scientific">Actinomycetospora aurantiaca</name>
    <dbReference type="NCBI Taxonomy" id="3129233"/>
    <lineage>
        <taxon>Bacteria</taxon>
        <taxon>Bacillati</taxon>
        <taxon>Actinomycetota</taxon>
        <taxon>Actinomycetes</taxon>
        <taxon>Pseudonocardiales</taxon>
        <taxon>Pseudonocardiaceae</taxon>
        <taxon>Actinomycetospora</taxon>
    </lineage>
</organism>
<feature type="region of interest" description="Disordered" evidence="1">
    <location>
        <begin position="184"/>
        <end position="223"/>
    </location>
</feature>
<evidence type="ECO:0000313" key="4">
    <source>
        <dbReference type="Proteomes" id="UP001385809"/>
    </source>
</evidence>
<dbReference type="Proteomes" id="UP001385809">
    <property type="component" value="Unassembled WGS sequence"/>
</dbReference>
<comment type="caution">
    <text evidence="3">The sequence shown here is derived from an EMBL/GenBank/DDBJ whole genome shotgun (WGS) entry which is preliminary data.</text>
</comment>
<dbReference type="PROSITE" id="PS51318">
    <property type="entry name" value="TAT"/>
    <property type="match status" value="1"/>
</dbReference>
<sequence>MTKRTGRDSGGAAPPRVRRALAGALAAAAAASILGATLGHAPVARAAEPGESWIPELAVEGGDDTNVVATTGAIRLADGVVRAQSARSTRNEGELLLPPRRLTAPATSIAAEATADVPPGAEVLVDVRGLRSDGTWSQWSTAGPAGPAVLAQPATEVQVRVTLVGGDFGASPALQRLWLAGERGTTAPAPTTAPTPAPTTAPAPPTVPTAAPAPQPEPAKAAPVTSRVFATRIGLVGNTTANGHVIVPRDHFVALPSRRGLSPRDKGDYTVKVCAANGRCAWSPVWDVGPWNIRDDYWNPPGTRQEWGDLPQGFPQSQAAFERGYHGGKDGFGRRVANPAGIDLADGTYYDDLQLRDNAWVTVTYLWTATGPSALARPTAAPTVVVRSAPTDASSSVGAVAAGARMAVTCSAAGQLRAGSQGSSDRWLQIGPQQYVPAAAVEAPRVAPC</sequence>
<evidence type="ECO:0000256" key="1">
    <source>
        <dbReference type="SAM" id="MobiDB-lite"/>
    </source>
</evidence>
<protein>
    <recommendedName>
        <fullName evidence="5">SH3 domain-containing protein</fullName>
    </recommendedName>
</protein>
<evidence type="ECO:0008006" key="5">
    <source>
        <dbReference type="Google" id="ProtNLM"/>
    </source>
</evidence>